<feature type="compositionally biased region" description="Acidic residues" evidence="1">
    <location>
        <begin position="222"/>
        <end position="241"/>
    </location>
</feature>
<evidence type="ECO:0000313" key="3">
    <source>
        <dbReference type="Proteomes" id="UP000265618"/>
    </source>
</evidence>
<protein>
    <submittedName>
        <fullName evidence="2">Uncharacterized protein</fullName>
    </submittedName>
</protein>
<dbReference type="EMBL" id="BDIP01001522">
    <property type="protein sequence ID" value="GIQ84569.1"/>
    <property type="molecule type" value="Genomic_DNA"/>
</dbReference>
<reference evidence="2 3" key="1">
    <citation type="journal article" date="2018" name="PLoS ONE">
        <title>The draft genome of Kipferlia bialata reveals reductive genome evolution in fornicate parasites.</title>
        <authorList>
            <person name="Tanifuji G."/>
            <person name="Takabayashi S."/>
            <person name="Kume K."/>
            <person name="Takagi M."/>
            <person name="Nakayama T."/>
            <person name="Kamikawa R."/>
            <person name="Inagaki Y."/>
            <person name="Hashimoto T."/>
        </authorList>
    </citation>
    <scope>NUCLEOTIDE SEQUENCE [LARGE SCALE GENOMIC DNA]</scope>
    <source>
        <strain evidence="2">NY0173</strain>
    </source>
</reference>
<comment type="caution">
    <text evidence="2">The sequence shown here is derived from an EMBL/GenBank/DDBJ whole genome shotgun (WGS) entry which is preliminary data.</text>
</comment>
<feature type="compositionally biased region" description="Basic residues" evidence="1">
    <location>
        <begin position="63"/>
        <end position="75"/>
    </location>
</feature>
<feature type="compositionally biased region" description="Basic and acidic residues" evidence="1">
    <location>
        <begin position="165"/>
        <end position="189"/>
    </location>
</feature>
<dbReference type="Proteomes" id="UP000265618">
    <property type="component" value="Unassembled WGS sequence"/>
</dbReference>
<evidence type="ECO:0000313" key="2">
    <source>
        <dbReference type="EMBL" id="GIQ84569.1"/>
    </source>
</evidence>
<sequence>MSCLLYAISLTPQRDEGEWTEEGESPKAKKKAARKTPAKRTPAKRRTKVQLDSDSEDEVVVKKERKRAPAKRRTQPKVEEDDFSDVNRSRLTDISKLVNHTSHPYSELVGSLDSLWSQGKGAEVLFSNIDMVREAIEEELAPKKSAARAKAAKRKAEEAAAQQAEAKRRPAAKEEKSNSGKLRLNEDHPVPTLEEIFGEDDVPYAWWKDIDMAALQGAAGGDDSDSEGESDDEGDEGEGEGEGEKKAKKGKVKKGHYHKTLRHYGIAMAPEYEPYHTPLTVTVGGETHQLDMHPE</sequence>
<accession>A0A9K3GHZ2</accession>
<feature type="region of interest" description="Disordered" evidence="1">
    <location>
        <begin position="14"/>
        <end position="86"/>
    </location>
</feature>
<keyword evidence="3" id="KW-1185">Reference proteome</keyword>
<feature type="non-terminal residue" evidence="2">
    <location>
        <position position="1"/>
    </location>
</feature>
<feature type="compositionally biased region" description="Basic residues" evidence="1">
    <location>
        <begin position="28"/>
        <end position="48"/>
    </location>
</feature>
<feature type="region of interest" description="Disordered" evidence="1">
    <location>
        <begin position="216"/>
        <end position="256"/>
    </location>
</feature>
<proteinExistence type="predicted"/>
<name>A0A9K3GHZ2_9EUKA</name>
<evidence type="ECO:0000256" key="1">
    <source>
        <dbReference type="SAM" id="MobiDB-lite"/>
    </source>
</evidence>
<dbReference type="AlphaFoldDB" id="A0A9K3GHZ2"/>
<gene>
    <name evidence="2" type="ORF">KIPB_006088</name>
</gene>
<feature type="compositionally biased region" description="Basic residues" evidence="1">
    <location>
        <begin position="246"/>
        <end position="256"/>
    </location>
</feature>
<organism evidence="2 3">
    <name type="scientific">Kipferlia bialata</name>
    <dbReference type="NCBI Taxonomy" id="797122"/>
    <lineage>
        <taxon>Eukaryota</taxon>
        <taxon>Metamonada</taxon>
        <taxon>Carpediemonas-like organisms</taxon>
        <taxon>Kipferlia</taxon>
    </lineage>
</organism>
<feature type="region of interest" description="Disordered" evidence="1">
    <location>
        <begin position="140"/>
        <end position="196"/>
    </location>
</feature>